<dbReference type="PATRIC" id="fig|1227271.3.peg.2020"/>
<dbReference type="AlphaFoldDB" id="A0A0E2M261"/>
<dbReference type="EMBL" id="AWUW01000157">
    <property type="protein sequence ID" value="ERJ63644.1"/>
    <property type="molecule type" value="Genomic_DNA"/>
</dbReference>
<organism evidence="1 2">
    <name type="scientific">Porphyromonas gingivalis F0570</name>
    <dbReference type="NCBI Taxonomy" id="1227271"/>
    <lineage>
        <taxon>Bacteria</taxon>
        <taxon>Pseudomonadati</taxon>
        <taxon>Bacteroidota</taxon>
        <taxon>Bacteroidia</taxon>
        <taxon>Bacteroidales</taxon>
        <taxon>Porphyromonadaceae</taxon>
        <taxon>Porphyromonas</taxon>
    </lineage>
</organism>
<comment type="caution">
    <text evidence="1">The sequence shown here is derived from an EMBL/GenBank/DDBJ whole genome shotgun (WGS) entry which is preliminary data.</text>
</comment>
<proteinExistence type="predicted"/>
<name>A0A0E2M261_PORGN</name>
<accession>A0A0E2M261</accession>
<protein>
    <submittedName>
        <fullName evidence="1">Uncharacterized protein</fullName>
    </submittedName>
</protein>
<reference evidence="1 2" key="1">
    <citation type="submission" date="2013-06" db="EMBL/GenBank/DDBJ databases">
        <authorList>
            <person name="Weinstock G."/>
            <person name="Sodergren E."/>
            <person name="Lobos E.A."/>
            <person name="Fulton L."/>
            <person name="Fulton R."/>
            <person name="Courtney L."/>
            <person name="Fronick C."/>
            <person name="O'Laughlin M."/>
            <person name="Godfrey J."/>
            <person name="Wilson R.M."/>
            <person name="Miner T."/>
            <person name="Farmer C."/>
            <person name="Delehaunty K."/>
            <person name="Cordes M."/>
            <person name="Minx P."/>
            <person name="Tomlinson C."/>
            <person name="Chen J."/>
            <person name="Wollam A."/>
            <person name="Pepin K.H."/>
            <person name="Bhonagiri V."/>
            <person name="Zhang X."/>
            <person name="Warren W."/>
            <person name="Mitreva M."/>
            <person name="Mardis E.R."/>
            <person name="Wilson R.K."/>
        </authorList>
    </citation>
    <scope>NUCLEOTIDE SEQUENCE [LARGE SCALE GENOMIC DNA]</scope>
    <source>
        <strain evidence="1 2">F0570</strain>
    </source>
</reference>
<evidence type="ECO:0000313" key="2">
    <source>
        <dbReference type="Proteomes" id="UP000016630"/>
    </source>
</evidence>
<gene>
    <name evidence="1" type="ORF">HMPREF1555_02301</name>
</gene>
<dbReference type="HOGENOM" id="CLU_1617492_0_0_10"/>
<evidence type="ECO:0000313" key="1">
    <source>
        <dbReference type="EMBL" id="ERJ63644.1"/>
    </source>
</evidence>
<dbReference type="RefSeq" id="WP_021664938.1">
    <property type="nucleotide sequence ID" value="NZ_KI259111.1"/>
</dbReference>
<dbReference type="Proteomes" id="UP000016630">
    <property type="component" value="Unassembled WGS sequence"/>
</dbReference>
<sequence>MIIRAKKGTALEDRLRELYERIEVERKRAFERAKEIFGAEPVGMTYMWGLGFSYMYSITKYVVFSSPLQNAPAYVVQVGEDRYKLSRRHKASREFISKFQEEFRGIKPGLNEFGIHTKLDLRYCSWQVIRELTGGMVFIASDWCFTGAARDQYDIIAESDIQCT</sequence>